<dbReference type="AlphaFoldDB" id="A0A2P7YRQ1"/>
<evidence type="ECO:0000256" key="4">
    <source>
        <dbReference type="ARBA" id="ARBA00022272"/>
    </source>
</evidence>
<dbReference type="InterPro" id="IPR001240">
    <property type="entry name" value="PRAI_dom"/>
</dbReference>
<keyword evidence="11" id="KW-1185">Reference proteome</keyword>
<dbReference type="InterPro" id="IPR044643">
    <property type="entry name" value="TrpF_fam"/>
</dbReference>
<dbReference type="HAMAP" id="MF_00135">
    <property type="entry name" value="PRAI"/>
    <property type="match status" value="1"/>
</dbReference>
<gene>
    <name evidence="10" type="ORF">C7M61_002563</name>
</gene>
<dbReference type="OrthoDB" id="524799at2759"/>
<dbReference type="Gene3D" id="3.20.20.70">
    <property type="entry name" value="Aldolase class I"/>
    <property type="match status" value="1"/>
</dbReference>
<accession>A0A2P7YRQ1</accession>
<evidence type="ECO:0000256" key="1">
    <source>
        <dbReference type="ARBA" id="ARBA00004664"/>
    </source>
</evidence>
<dbReference type="PANTHER" id="PTHR42894:SF1">
    <property type="entry name" value="N-(5'-PHOSPHORIBOSYL)ANTHRANILATE ISOMERASE"/>
    <property type="match status" value="1"/>
</dbReference>
<comment type="similarity">
    <text evidence="2">Belongs to the TrpF family.</text>
</comment>
<keyword evidence="8" id="KW-0413">Isomerase</keyword>
<dbReference type="InterPro" id="IPR011060">
    <property type="entry name" value="RibuloseP-bd_barrel"/>
</dbReference>
<dbReference type="GO" id="GO:0004640">
    <property type="term" value="F:phosphoribosylanthranilate isomerase activity"/>
    <property type="evidence" value="ECO:0007669"/>
    <property type="project" value="UniProtKB-EC"/>
</dbReference>
<dbReference type="Proteomes" id="UP000241107">
    <property type="component" value="Unassembled WGS sequence"/>
</dbReference>
<comment type="pathway">
    <text evidence="1">Amino-acid biosynthesis; L-tryptophan biosynthesis; L-tryptophan from chorismate: step 3/5.</text>
</comment>
<dbReference type="InterPro" id="IPR013785">
    <property type="entry name" value="Aldolase_TIM"/>
</dbReference>
<keyword evidence="6" id="KW-0822">Tryptophan biosynthesis</keyword>
<dbReference type="EMBL" id="PYFQ01000005">
    <property type="protein sequence ID" value="PSK38628.1"/>
    <property type="molecule type" value="Genomic_DNA"/>
</dbReference>
<dbReference type="GO" id="GO:0000162">
    <property type="term" value="P:L-tryptophan biosynthetic process"/>
    <property type="evidence" value="ECO:0007669"/>
    <property type="project" value="UniProtKB-UniPathway"/>
</dbReference>
<sequence length="253" mass="28415">MTEKLVKICGIRKLEDAEAAIDSGADLLGVIMVPNRQRSIDHTDALKISKAVQSARSQRNREFKTAQALNNYLSKQSFKSHKDYLLAYRDQILKNGPFLTGVFRNQDPKTVFELADQLELDFIQLHGSEDPSEYLALNTERKFCIIKRFVVPDQADYMTNFLTTLHTNENKGYALPLLDSELGGEGKTIDWSLINDLDGSFVLAGGLKPDNLHTTKAYLENVIGFDVSGGVENESGFKDHEKIKQFITEGKKL</sequence>
<organism evidence="10 11">
    <name type="scientific">Candidozyma pseudohaemuli</name>
    <dbReference type="NCBI Taxonomy" id="418784"/>
    <lineage>
        <taxon>Eukaryota</taxon>
        <taxon>Fungi</taxon>
        <taxon>Dikarya</taxon>
        <taxon>Ascomycota</taxon>
        <taxon>Saccharomycotina</taxon>
        <taxon>Pichiomycetes</taxon>
        <taxon>Metschnikowiaceae</taxon>
        <taxon>Candidozyma</taxon>
    </lineage>
</organism>
<evidence type="ECO:0000313" key="11">
    <source>
        <dbReference type="Proteomes" id="UP000241107"/>
    </source>
</evidence>
<feature type="domain" description="N-(5'phosphoribosyl) anthranilate isomerase (PRAI)" evidence="9">
    <location>
        <begin position="71"/>
        <end position="248"/>
    </location>
</feature>
<evidence type="ECO:0000256" key="7">
    <source>
        <dbReference type="ARBA" id="ARBA00023141"/>
    </source>
</evidence>
<evidence type="ECO:0000313" key="10">
    <source>
        <dbReference type="EMBL" id="PSK38628.1"/>
    </source>
</evidence>
<evidence type="ECO:0000256" key="6">
    <source>
        <dbReference type="ARBA" id="ARBA00022822"/>
    </source>
</evidence>
<dbReference type="PANTHER" id="PTHR42894">
    <property type="entry name" value="N-(5'-PHOSPHORIBOSYL)ANTHRANILATE ISOMERASE"/>
    <property type="match status" value="1"/>
</dbReference>
<name>A0A2P7YRQ1_9ASCO</name>
<evidence type="ECO:0000256" key="8">
    <source>
        <dbReference type="ARBA" id="ARBA00023235"/>
    </source>
</evidence>
<keyword evidence="5" id="KW-0028">Amino-acid biosynthesis</keyword>
<evidence type="ECO:0000256" key="2">
    <source>
        <dbReference type="ARBA" id="ARBA00007571"/>
    </source>
</evidence>
<keyword evidence="7" id="KW-0057">Aromatic amino acid biosynthesis</keyword>
<dbReference type="EC" id="5.3.1.24" evidence="3"/>
<evidence type="ECO:0000256" key="3">
    <source>
        <dbReference type="ARBA" id="ARBA00012572"/>
    </source>
</evidence>
<evidence type="ECO:0000259" key="9">
    <source>
        <dbReference type="Pfam" id="PF00697"/>
    </source>
</evidence>
<dbReference type="STRING" id="418784.A0A2P7YRQ1"/>
<dbReference type="GeneID" id="36565952"/>
<dbReference type="SUPFAM" id="SSF51366">
    <property type="entry name" value="Ribulose-phoshate binding barrel"/>
    <property type="match status" value="1"/>
</dbReference>
<comment type="caution">
    <text evidence="10">The sequence shown here is derived from an EMBL/GenBank/DDBJ whole genome shotgun (WGS) entry which is preliminary data.</text>
</comment>
<dbReference type="VEuPathDB" id="FungiDB:C7M61_002563"/>
<dbReference type="UniPathway" id="UPA00035">
    <property type="reaction ID" value="UER00042"/>
</dbReference>
<dbReference type="Pfam" id="PF00697">
    <property type="entry name" value="PRAI"/>
    <property type="match status" value="1"/>
</dbReference>
<protein>
    <recommendedName>
        <fullName evidence="4">N-(5'-phosphoribosyl)anthranilate isomerase</fullName>
        <ecNumber evidence="3">5.3.1.24</ecNumber>
    </recommendedName>
</protein>
<evidence type="ECO:0000256" key="5">
    <source>
        <dbReference type="ARBA" id="ARBA00022605"/>
    </source>
</evidence>
<proteinExistence type="inferred from homology"/>
<dbReference type="RefSeq" id="XP_024713860.1">
    <property type="nucleotide sequence ID" value="XM_024857934.1"/>
</dbReference>
<dbReference type="CDD" id="cd00405">
    <property type="entry name" value="PRAI"/>
    <property type="match status" value="1"/>
</dbReference>
<reference evidence="10 11" key="1">
    <citation type="submission" date="2018-03" db="EMBL/GenBank/DDBJ databases">
        <title>Candida pseudohaemulonii genome assembly and annotation.</title>
        <authorList>
            <person name="Munoz J.F."/>
            <person name="Gade L.G."/>
            <person name="Chow N.A."/>
            <person name="Litvintseva A.P."/>
            <person name="Loparev V.N."/>
            <person name="Cuomo C.A."/>
        </authorList>
    </citation>
    <scope>NUCLEOTIDE SEQUENCE [LARGE SCALE GENOMIC DNA]</scope>
    <source>
        <strain evidence="10 11">B12108</strain>
    </source>
</reference>